<sequence>MTIKSQSAKTSAQKRIHVNSDNVRYSNDSIFSLFSYHHNHVTEKSEQIEIEPKIANFVIRTKRKVPRTGLMLVGLGGNNGSTVAAGIIANRRNLSWKSRRGVHNANYLGSLTQSATLKMGDANGREKYFPFKRVLPLLNPDDLVVSGWDISGADLKTAMERAQVLPLGLQNRLSEEMAGIKPLPSVYYPDFIAANQNERADNLLEGSRASLLHLEKIRRDIRLFKEKEKLEKVIVLWTANTERFCEVTEGVHDTEQSFMKALKEGHSEISPSQVL</sequence>
<keyword evidence="1" id="KW-0413">Isomerase</keyword>
<organism evidence="1 2">
    <name type="scientific">Bonamia ostreae</name>
    <dbReference type="NCBI Taxonomy" id="126728"/>
    <lineage>
        <taxon>Eukaryota</taxon>
        <taxon>Sar</taxon>
        <taxon>Rhizaria</taxon>
        <taxon>Endomyxa</taxon>
        <taxon>Ascetosporea</taxon>
        <taxon>Haplosporida</taxon>
        <taxon>Bonamia</taxon>
    </lineage>
</organism>
<evidence type="ECO:0000313" key="1">
    <source>
        <dbReference type="EMBL" id="MES1922628.1"/>
    </source>
</evidence>
<dbReference type="EC" id="5.5.1.4" evidence="1"/>
<dbReference type="InterPro" id="IPR002587">
    <property type="entry name" value="Myo-inos-1-P_Synthase"/>
</dbReference>
<dbReference type="InterPro" id="IPR036291">
    <property type="entry name" value="NAD(P)-bd_dom_sf"/>
</dbReference>
<dbReference type="SUPFAM" id="SSF51735">
    <property type="entry name" value="NAD(P)-binding Rossmann-fold domains"/>
    <property type="match status" value="1"/>
</dbReference>
<reference evidence="1 2" key="1">
    <citation type="journal article" date="2024" name="BMC Biol.">
        <title>Comparative genomics of Ascetosporea gives new insight into the evolutionary basis for animal parasitism in Rhizaria.</title>
        <authorList>
            <person name="Hiltunen Thoren M."/>
            <person name="Onut-Brannstrom I."/>
            <person name="Alfjorden A."/>
            <person name="Peckova H."/>
            <person name="Swords F."/>
            <person name="Hooper C."/>
            <person name="Holzer A.S."/>
            <person name="Bass D."/>
            <person name="Burki F."/>
        </authorList>
    </citation>
    <scope>NUCLEOTIDE SEQUENCE [LARGE SCALE GENOMIC DNA]</scope>
    <source>
        <strain evidence="1">20-A016</strain>
    </source>
</reference>
<dbReference type="Gene3D" id="3.40.50.720">
    <property type="entry name" value="NAD(P)-binding Rossmann-like Domain"/>
    <property type="match status" value="1"/>
</dbReference>
<dbReference type="GO" id="GO:0004512">
    <property type="term" value="F:inositol-3-phosphate synthase activity"/>
    <property type="evidence" value="ECO:0007669"/>
    <property type="project" value="UniProtKB-EC"/>
</dbReference>
<proteinExistence type="predicted"/>
<dbReference type="Proteomes" id="UP001439008">
    <property type="component" value="Unassembled WGS sequence"/>
</dbReference>
<name>A0ABV2ATA5_9EUKA</name>
<gene>
    <name evidence="1" type="primary">INO1</name>
    <name evidence="1" type="ORF">MHBO_004146</name>
</gene>
<dbReference type="PANTHER" id="PTHR11510">
    <property type="entry name" value="MYO-INOSITOL-1 PHOSPHATE SYNTHASE"/>
    <property type="match status" value="1"/>
</dbReference>
<dbReference type="Pfam" id="PF07994">
    <property type="entry name" value="NAD_binding_5"/>
    <property type="match status" value="1"/>
</dbReference>
<dbReference type="EMBL" id="JBDODL010003274">
    <property type="protein sequence ID" value="MES1922628.1"/>
    <property type="molecule type" value="Genomic_DNA"/>
</dbReference>
<comment type="caution">
    <text evidence="1">The sequence shown here is derived from an EMBL/GenBank/DDBJ whole genome shotgun (WGS) entry which is preliminary data.</text>
</comment>
<protein>
    <submittedName>
        <fullName evidence="1">Myo-inositol-1-phosphate synthase</fullName>
        <ecNumber evidence="1">5.5.1.4</ecNumber>
    </submittedName>
</protein>
<evidence type="ECO:0000313" key="2">
    <source>
        <dbReference type="Proteomes" id="UP001439008"/>
    </source>
</evidence>
<keyword evidence="2" id="KW-1185">Reference proteome</keyword>
<accession>A0ABV2ATA5</accession>